<feature type="domain" description="DUF3638" evidence="8">
    <location>
        <begin position="2009"/>
        <end position="2229"/>
    </location>
</feature>
<evidence type="ECO:0000256" key="1">
    <source>
        <dbReference type="ARBA" id="ARBA00000707"/>
    </source>
</evidence>
<name>A0AAD4BTM3_BOLED</name>
<keyword evidence="12" id="KW-1185">Reference proteome</keyword>
<dbReference type="Pfam" id="PF12340">
    <property type="entry name" value="DUF3638"/>
    <property type="match status" value="1"/>
</dbReference>
<evidence type="ECO:0000256" key="2">
    <source>
        <dbReference type="ARBA" id="ARBA00012759"/>
    </source>
</evidence>
<evidence type="ECO:0000256" key="7">
    <source>
        <dbReference type="SAM" id="Coils"/>
    </source>
</evidence>
<dbReference type="GO" id="GO:0004843">
    <property type="term" value="F:cysteine-type deubiquitinase activity"/>
    <property type="evidence" value="ECO:0007669"/>
    <property type="project" value="UniProtKB-EC"/>
</dbReference>
<protein>
    <recommendedName>
        <fullName evidence="2">ubiquitinyl hydrolase 1</fullName>
        <ecNumber evidence="2">3.4.19.12</ecNumber>
    </recommendedName>
</protein>
<dbReference type="InterPro" id="IPR046541">
    <property type="entry name" value="DUF6606"/>
</dbReference>
<keyword evidence="5" id="KW-0378">Hydrolase</keyword>
<evidence type="ECO:0000259" key="8">
    <source>
        <dbReference type="Pfam" id="PF12340"/>
    </source>
</evidence>
<dbReference type="Proteomes" id="UP001194468">
    <property type="component" value="Unassembled WGS sequence"/>
</dbReference>
<dbReference type="InterPro" id="IPR022099">
    <property type="entry name" value="DUF3638"/>
</dbReference>
<keyword evidence="6" id="KW-0788">Thiol protease</keyword>
<accession>A0AAD4BTM3</accession>
<reference evidence="11" key="1">
    <citation type="submission" date="2019-10" db="EMBL/GenBank/DDBJ databases">
        <authorList>
            <consortium name="DOE Joint Genome Institute"/>
            <person name="Kuo A."/>
            <person name="Miyauchi S."/>
            <person name="Kiss E."/>
            <person name="Drula E."/>
            <person name="Kohler A."/>
            <person name="Sanchez-Garcia M."/>
            <person name="Andreopoulos B."/>
            <person name="Barry K.W."/>
            <person name="Bonito G."/>
            <person name="Buee M."/>
            <person name="Carver A."/>
            <person name="Chen C."/>
            <person name="Cichocki N."/>
            <person name="Clum A."/>
            <person name="Culley D."/>
            <person name="Crous P.W."/>
            <person name="Fauchery L."/>
            <person name="Girlanda M."/>
            <person name="Hayes R."/>
            <person name="Keri Z."/>
            <person name="LaButti K."/>
            <person name="Lipzen A."/>
            <person name="Lombard V."/>
            <person name="Magnuson J."/>
            <person name="Maillard F."/>
            <person name="Morin E."/>
            <person name="Murat C."/>
            <person name="Nolan M."/>
            <person name="Ohm R."/>
            <person name="Pangilinan J."/>
            <person name="Pereira M."/>
            <person name="Perotto S."/>
            <person name="Peter M."/>
            <person name="Riley R."/>
            <person name="Sitrit Y."/>
            <person name="Stielow B."/>
            <person name="Szollosi G."/>
            <person name="Zifcakova L."/>
            <person name="Stursova M."/>
            <person name="Spatafora J.W."/>
            <person name="Tedersoo L."/>
            <person name="Vaario L.-M."/>
            <person name="Yamada A."/>
            <person name="Yan M."/>
            <person name="Wang P."/>
            <person name="Xu J."/>
            <person name="Bruns T."/>
            <person name="Baldrian P."/>
            <person name="Vilgalys R."/>
            <person name="Henrissat B."/>
            <person name="Grigoriev I.V."/>
            <person name="Hibbett D."/>
            <person name="Nagy L.G."/>
            <person name="Martin F.M."/>
        </authorList>
    </citation>
    <scope>NUCLEOTIDE SEQUENCE</scope>
    <source>
        <strain evidence="11">BED1</strain>
    </source>
</reference>
<evidence type="ECO:0000313" key="11">
    <source>
        <dbReference type="EMBL" id="KAF8439875.1"/>
    </source>
</evidence>
<feature type="coiled-coil region" evidence="7">
    <location>
        <begin position="556"/>
        <end position="591"/>
    </location>
</feature>
<comment type="caution">
    <text evidence="11">The sequence shown here is derived from an EMBL/GenBank/DDBJ whole genome shotgun (WGS) entry which is preliminary data.</text>
</comment>
<reference evidence="11" key="2">
    <citation type="journal article" date="2020" name="Nat. Commun.">
        <title>Large-scale genome sequencing of mycorrhizal fungi provides insights into the early evolution of symbiotic traits.</title>
        <authorList>
            <person name="Miyauchi S."/>
            <person name="Kiss E."/>
            <person name="Kuo A."/>
            <person name="Drula E."/>
            <person name="Kohler A."/>
            <person name="Sanchez-Garcia M."/>
            <person name="Morin E."/>
            <person name="Andreopoulos B."/>
            <person name="Barry K.W."/>
            <person name="Bonito G."/>
            <person name="Buee M."/>
            <person name="Carver A."/>
            <person name="Chen C."/>
            <person name="Cichocki N."/>
            <person name="Clum A."/>
            <person name="Culley D."/>
            <person name="Crous P.W."/>
            <person name="Fauchery L."/>
            <person name="Girlanda M."/>
            <person name="Hayes R.D."/>
            <person name="Keri Z."/>
            <person name="LaButti K."/>
            <person name="Lipzen A."/>
            <person name="Lombard V."/>
            <person name="Magnuson J."/>
            <person name="Maillard F."/>
            <person name="Murat C."/>
            <person name="Nolan M."/>
            <person name="Ohm R.A."/>
            <person name="Pangilinan J."/>
            <person name="Pereira M.F."/>
            <person name="Perotto S."/>
            <person name="Peter M."/>
            <person name="Pfister S."/>
            <person name="Riley R."/>
            <person name="Sitrit Y."/>
            <person name="Stielow J.B."/>
            <person name="Szollosi G."/>
            <person name="Zifcakova L."/>
            <person name="Stursova M."/>
            <person name="Spatafora J.W."/>
            <person name="Tedersoo L."/>
            <person name="Vaario L.M."/>
            <person name="Yamada A."/>
            <person name="Yan M."/>
            <person name="Wang P."/>
            <person name="Xu J."/>
            <person name="Bruns T."/>
            <person name="Baldrian P."/>
            <person name="Vilgalys R."/>
            <person name="Dunand C."/>
            <person name="Henrissat B."/>
            <person name="Grigoriev I.V."/>
            <person name="Hibbett D."/>
            <person name="Nagy L.G."/>
            <person name="Martin F.M."/>
        </authorList>
    </citation>
    <scope>NUCLEOTIDE SEQUENCE</scope>
    <source>
        <strain evidence="11">BED1</strain>
    </source>
</reference>
<keyword evidence="7" id="KW-0175">Coiled coil</keyword>
<feature type="domain" description="DUF6606" evidence="10">
    <location>
        <begin position="10"/>
        <end position="275"/>
    </location>
</feature>
<evidence type="ECO:0000259" key="10">
    <source>
        <dbReference type="Pfam" id="PF20255"/>
    </source>
</evidence>
<dbReference type="Pfam" id="PF12359">
    <property type="entry name" value="DUF3645"/>
    <property type="match status" value="1"/>
</dbReference>
<dbReference type="PANTHER" id="PTHR13367:SF34">
    <property type="match status" value="1"/>
</dbReference>
<dbReference type="GO" id="GO:0006508">
    <property type="term" value="P:proteolysis"/>
    <property type="evidence" value="ECO:0007669"/>
    <property type="project" value="UniProtKB-KW"/>
</dbReference>
<keyword evidence="4" id="KW-0833">Ubl conjugation pathway</keyword>
<evidence type="ECO:0000256" key="5">
    <source>
        <dbReference type="ARBA" id="ARBA00022801"/>
    </source>
</evidence>
<organism evidence="11 12">
    <name type="scientific">Boletus edulis BED1</name>
    <dbReference type="NCBI Taxonomy" id="1328754"/>
    <lineage>
        <taxon>Eukaryota</taxon>
        <taxon>Fungi</taxon>
        <taxon>Dikarya</taxon>
        <taxon>Basidiomycota</taxon>
        <taxon>Agaricomycotina</taxon>
        <taxon>Agaricomycetes</taxon>
        <taxon>Agaricomycetidae</taxon>
        <taxon>Boletales</taxon>
        <taxon>Boletineae</taxon>
        <taxon>Boletaceae</taxon>
        <taxon>Boletoideae</taxon>
        <taxon>Boletus</taxon>
    </lineage>
</organism>
<comment type="catalytic activity">
    <reaction evidence="1">
        <text>Thiol-dependent hydrolysis of ester, thioester, amide, peptide and isopeptide bonds formed by the C-terminal Gly of ubiquitin (a 76-residue protein attached to proteins as an intracellular targeting signal).</text>
        <dbReference type="EC" id="3.4.19.12"/>
    </reaction>
</comment>
<evidence type="ECO:0000256" key="4">
    <source>
        <dbReference type="ARBA" id="ARBA00022786"/>
    </source>
</evidence>
<dbReference type="EC" id="3.4.19.12" evidence="2"/>
<dbReference type="PANTHER" id="PTHR13367">
    <property type="entry name" value="UBIQUITIN THIOESTERASE"/>
    <property type="match status" value="1"/>
</dbReference>
<evidence type="ECO:0000259" key="9">
    <source>
        <dbReference type="Pfam" id="PF12359"/>
    </source>
</evidence>
<dbReference type="InterPro" id="IPR051346">
    <property type="entry name" value="OTU_Deubiquitinase"/>
</dbReference>
<dbReference type="EMBL" id="WHUW01000013">
    <property type="protein sequence ID" value="KAF8439875.1"/>
    <property type="molecule type" value="Genomic_DNA"/>
</dbReference>
<sequence length="3091" mass="348261">MEPNLALEYIITHVFCPPRLPCADVHSSSNDQALVNAVVHAAHAYTRVVAIPGQSEWYFIIKMLQNLGATVQSAKLDRNRVVSQLSTMQHGDVLAFFIRAQNAGVLFKKQSDVTIYTAFEVSPQATSVIMARGKLLCSYPGPAIDIPNNVFDHADFRSHLANFLVCMNEDVLDTNTGTLCTEQNAFEHRDTTDPRHITELLTGILRGVGRSATSVVRITKRIGDDVVVSGNSSLPWRRSSLWLLVRVAIQTSLESSPQGHDSYKAFIIFFLARLAEEAIREDLPNDRLYFASTKISRRLRKLGPLAPGWLTKAALETCNRVRQVLDDRWEQVQAAQRASPSHAFSMLDLNHDVQLSLSCSREYLAKCLLNRDTVPAVPFHPEHRPRGALDDFLSSDGAFFTKAFRTEPLVALYDVECAVEQGIDAWVDSVTDAGEACVKLDALADKYSSAALKTYANNPEQLSIMLLTTIELWIALDKLTLAEIPMLNEYNPEIPRPLLEKLLLRKASSIRRLHQAHRYISRRHSRTDSGPESSVFSPAISEETFAVRYYNQSSSLQNLRGRIEGAAQRAVDKKNQELETANKQYTEVKLEADGIDHRYDILDGNPYHSPFCRKCDLEEKLNSMDFDVYEWPLPDDNLRAVVVVFELACPLTFSMWRSATCRLLVGLCSQRPRGKRPYLLGDYPALKRYFVQHPRSRITLASSSRPVERNAISIPATEDQICIRNSLEFFGFDTCEGIPVANAFGKVDIKRYCTYELQKGPYFNLQQYVDGTIHSPNDVIAGQADCPKDISRQEFLAFGHLRSGGSLQWLNILRELRDRSLSFRCPEVHLLVAQAIMQVGPLSSTELKWHIELQEDTFCHALVDELESLVADVEANWLEGVTMNTVSLLLSRLLSANPDEAVSERVIQLLRNVRMKTFSWVRELSDKLTRTPGDEELCGLLRDTAAISRSTFDVEPAMVEQLLNSAEDVEAFLSCAILIHDNTPTNVLALPAYSQLLLDRDRRLSLALENILSDVMQADWSDRGVDLAVGRVWPDYRPGSQWSPLPDPNSRFISCTTASTTSQCSQTVHFNLLDGTLLVDGKPLSRLPSAIVQHPLYILIFGEQVLDVIPGDLPGMDYSTRGMISGHRVYFSLRDKVLVIRAKRTAAGRSEIIQLIPREKLENDFPVILLQGHIHWLNFSTSVMDFRPIDKTWESSSENWSVDCTPGQYRMYKGREFLVDVRSPSWTMLSGLLKPLDIPQNLLVTASPLDPDHPSSSLQLAVALPRYGLSFYVNEDGDLQSHNIRDMVYDENQSIGTLFGLASQLVLRPKLRDDITSGELVPRCVLIPEGEISFQTDGHHVRVEVNTRDPALQRVTYQTYRADTELSCLTGNVSLTNKLYRAYLHALTSSGYSTDPLTGKSGTEEALGLLGSAACRSIIKFGSRDADLLQLIASLCPSRSFHSRYKNMQVIHWLNLPIRSQNHCLYLAAKEIKGYVEKARLFHDSWETDGLKKFPSHDDHLFMRSLLRTHYLLPSETSPRFSRGHSDATYNSRDFISSDSAEHRAFMAATSIFQWSVHPAAITVTDLVGLVQSWERPLTSDIALSFTYQCEWLNPRLPAIWIKAYNALRESKKSQDRFQLLFSLSSMAYRSQVQSNIVLILLAFAVHPEFHAENLPPHSEYNLSDGYQPTRAMVSQLVVSCAHSFHFSPESSIPAKPGETPSVLGRRRRKAYRNRLHADTDYVVNQVIGAWPSPNPPRVSINSNAYSCRLLDSNIQSLFQSCSRNIQLREHLTRVQAIFRDLSAGPQALPESPRYKFDPVLSIGFQMPPSVPLDELIFTRSPPPVQPRYQLPHFISAETTSSSSGFHELQRLIMTIQGNSKDLFQHQYASDLVTSARHFSDEVSCAPASQVMIEEPAGEAIELLVDYYTLCRDGFAEDVANIKNILGPSNESDRALERSSQWPRITTEVLFRCIASTSPVRLPPPWKTRITRLALLLLELQRARRLLCLALSGQYEEFYKELDNGGCDGWNPEAEPDWILIQLQGNFLIRRVQVQVANEMISPRSQDNTAMQLNMGEGKSSVIVPISVAKLADGLQLVRVVVPKALTTQMFQILVDRLSGLTNRQIYYIPFSRSLSVGPMHVAALQILMSECVRKRGIMVVQPDHVLSLKLVTVEKQLSSDKIIAPPLLKLQSLLHSIARDILDESDEILHVRYQLVYTIGYQQPMEGFPERWTTTQQVLAAVRKHARPLRTSFKEGIEYESGPPGSFPHIRILQSDAAEALTPKIARDAINGLLPNFNFQQLNSCLRDAILSFLTEKDVPLSTSKIVSEYAQRSTLWGGLLLLRGLLATDILLFAFRDQRWRVDYGLAPERTMLAVPYRAKDVPAPKAEFGHPDVAIVLTCLSYYYGGLTEEQLKISFQLLLKQDDPSADYNLWVRDCHSVPGSLRSYTAINLKSSEQWTTLLVPLFSRNHATVDFFLSRVVFPKEAKEFPSKLACSGWDLAEKKGRLVTGFSGTNDGRYLLPLHITQRDPDHQRGTNAKVLSYLLQPENNYYLCTTHENGERRTTAEFLEILVAQQPEIRVLLDVGAQMLDLQNHKLAEAWLATSTNPSAAIYFNEDDELTVLTRDGSTQLLLSSPFAQQLDQCIIYLDDAHTRGTDVKFPIGFRAAVTLGPKVTKDRLAQGCMRMRKLGHGHSLMFFAPLEIDRRIRSVADKGPGDVINTIDILHWTIRETCDDVQQRAPHWAQQGTDHQTRYNAWYRFCAGVLPPEQLSTQWLQPEVKSLVELYAPHDASRPTASTVPEIRERCISLGIASLREAGMDEEQEREIIHEVQREREVERPPRALPAKHSVSNGVSNFVKTGIIPSESTVFRPIFTTLGNTSAATNESQVWTRWVLATEDFCRTIAPAEGDTLSKMDEFMRPVQWILSSQIADRRVLVILSPHEVDRLLPSIRKSEYVHLHLYTPRTAKSMKPSDNLDLYNIPAVSSDWTPPRALMSQLNVFAGQLYLSDHAAYIRLCHLLCVYAPDLQDEEVMVVECDGFIAPEHRRGARSQAQHTFQYTPLPFVKVLLGLRRKGMSFGQTHMGKILNGRLLTESDFENAETGSDTMEE</sequence>
<keyword evidence="3" id="KW-0645">Protease</keyword>
<dbReference type="InterPro" id="IPR022105">
    <property type="entry name" value="DUF3645"/>
</dbReference>
<proteinExistence type="predicted"/>
<gene>
    <name evidence="11" type="ORF">L210DRAFT_3448885</name>
</gene>
<dbReference type="Pfam" id="PF20255">
    <property type="entry name" value="DUF6606"/>
    <property type="match status" value="1"/>
</dbReference>
<evidence type="ECO:0000256" key="6">
    <source>
        <dbReference type="ARBA" id="ARBA00022807"/>
    </source>
</evidence>
<evidence type="ECO:0000256" key="3">
    <source>
        <dbReference type="ARBA" id="ARBA00022670"/>
    </source>
</evidence>
<evidence type="ECO:0000313" key="12">
    <source>
        <dbReference type="Proteomes" id="UP001194468"/>
    </source>
</evidence>
<feature type="domain" description="DUF3645" evidence="9">
    <location>
        <begin position="2350"/>
        <end position="2381"/>
    </location>
</feature>